<accession>A0A915IQF9</accession>
<dbReference type="Pfam" id="PF12473">
    <property type="entry name" value="DUF3694"/>
    <property type="match status" value="1"/>
</dbReference>
<protein>
    <recommendedName>
        <fullName evidence="1">Kinesin-like domain-containing protein</fullName>
    </recommendedName>
</protein>
<evidence type="ECO:0000259" key="1">
    <source>
        <dbReference type="Pfam" id="PF12473"/>
    </source>
</evidence>
<keyword evidence="2" id="KW-1185">Reference proteome</keyword>
<dbReference type="WBParaSite" id="nRc.2.0.1.t15654-RA">
    <property type="protein sequence ID" value="nRc.2.0.1.t15654-RA"/>
    <property type="gene ID" value="nRc.2.0.1.g15654"/>
</dbReference>
<proteinExistence type="predicted"/>
<dbReference type="Proteomes" id="UP000887565">
    <property type="component" value="Unplaced"/>
</dbReference>
<dbReference type="InterPro" id="IPR022164">
    <property type="entry name" value="Kinesin-like"/>
</dbReference>
<organism evidence="2 3">
    <name type="scientific">Romanomermis culicivorax</name>
    <name type="common">Nematode worm</name>
    <dbReference type="NCBI Taxonomy" id="13658"/>
    <lineage>
        <taxon>Eukaryota</taxon>
        <taxon>Metazoa</taxon>
        <taxon>Ecdysozoa</taxon>
        <taxon>Nematoda</taxon>
        <taxon>Enoplea</taxon>
        <taxon>Dorylaimia</taxon>
        <taxon>Mermithida</taxon>
        <taxon>Mermithoidea</taxon>
        <taxon>Mermithidae</taxon>
        <taxon>Romanomermis</taxon>
    </lineage>
</organism>
<dbReference type="OMA" id="CMISSHK"/>
<evidence type="ECO:0000313" key="2">
    <source>
        <dbReference type="Proteomes" id="UP000887565"/>
    </source>
</evidence>
<feature type="domain" description="Kinesin-like" evidence="1">
    <location>
        <begin position="178"/>
        <end position="259"/>
    </location>
</feature>
<reference evidence="3" key="1">
    <citation type="submission" date="2022-11" db="UniProtKB">
        <authorList>
            <consortium name="WormBaseParasite"/>
        </authorList>
    </citation>
    <scope>IDENTIFICATION</scope>
</reference>
<name>A0A915IQF9_ROMCU</name>
<evidence type="ECO:0000313" key="3">
    <source>
        <dbReference type="WBParaSite" id="nRc.2.0.1.t15654-RA"/>
    </source>
</evidence>
<dbReference type="AlphaFoldDB" id="A0A915IQF9"/>
<sequence>LRIKEASGLPANLSHFVFCQYNFWSTSTPIKDKDDEMGASTMTASSNSSSDFVIVVPPTFDPNQAASNTVHKPEGLIFQFNHEKDFDVFVNDEFLEHVQEDALSVQVWGHRTSGLSCMISSHKNCSGGDSHGRRQDDHDLDVQDLQGNQNRTLQERWADVTRRLKLWIEIHELNDHGQYSPVKIEAQNDVATGGVYILRQGQQRRIIVRVAPSNNYGLLPLVCEEIVSVLVGCVQQRSRLGQKSLDSYQDLDLEILRQKWGDALQERKFYLDDQIQRLINKPDKSEVDVEREQALIGQWVALTEERNAVYVPAPNSNVPGAPAD</sequence>